<evidence type="ECO:0000256" key="5">
    <source>
        <dbReference type="ARBA" id="ARBA00022670"/>
    </source>
</evidence>
<dbReference type="InterPro" id="IPR029149">
    <property type="entry name" value="Creatin/AminoP/Spt16_N"/>
</dbReference>
<dbReference type="GO" id="GO:0070006">
    <property type="term" value="F:metalloaminopeptidase activity"/>
    <property type="evidence" value="ECO:0007669"/>
    <property type="project" value="InterPro"/>
</dbReference>
<dbReference type="eggNOG" id="COG0006">
    <property type="taxonomic scope" value="Bacteria"/>
</dbReference>
<dbReference type="Pfam" id="PF00557">
    <property type="entry name" value="Peptidase_M24"/>
    <property type="match status" value="1"/>
</dbReference>
<dbReference type="GO" id="GO:0006508">
    <property type="term" value="P:proteolysis"/>
    <property type="evidence" value="ECO:0007669"/>
    <property type="project" value="UniProtKB-KW"/>
</dbReference>
<dbReference type="PANTHER" id="PTHR43226:SF4">
    <property type="entry name" value="XAA-PRO AMINOPEPTIDASE 3"/>
    <property type="match status" value="1"/>
</dbReference>
<dbReference type="Gene3D" id="3.40.350.10">
    <property type="entry name" value="Creatinase/prolidase N-terminal domain"/>
    <property type="match status" value="1"/>
</dbReference>
<sequence length="460" mass="52251">MVWQIPDCFLKLLLESGDMIPVQTYIDRRKQLLSHIQQGVAVIATSPEKYRNRDTNYPYRYDSYFYYLTGFQEPEAVLLLVATGDENTSQQILFCRDKDSEHEIWNGFRYGPDAAREAFCFDAAYPITRLDELVGELLANQPVVFHAFGHDVSWDQRVIGWISRVREQIRKGISAPAEIRDIRHLLDEMRLVKDDHELAVMREAARISADAHKRAMQATRPGKHEYEIEAELLYEFRQQGAQSPAYTSIVAGGANACVLHYVQNDARLKAGDLLLIDAACELHGYAADITRTFPINGSFSAAQKDVYQLVLAAQLTAIDAVRPGNNWDMPHQAALRVLVQGLIDLRLCEGSPDAVMETESYKRFYMHRTGHWLGLDVHDAGEYKQAGQWRTLVSGMTLTVEPGCYIRPAEDIPEHFWNIGIRIEDDVAVTSTGHEVLTRSVPKSVVEIEEWMQCMTTTEK</sequence>
<dbReference type="Proteomes" id="UP000001966">
    <property type="component" value="Chromosome"/>
</dbReference>
<dbReference type="InterPro" id="IPR036005">
    <property type="entry name" value="Creatinase/aminopeptidase-like"/>
</dbReference>
<evidence type="ECO:0000256" key="12">
    <source>
        <dbReference type="ARBA" id="ARBA00081411"/>
    </source>
</evidence>
<feature type="domain" description="Aminopeptidase P N-terminal" evidence="14">
    <location>
        <begin position="20"/>
        <end position="155"/>
    </location>
</feature>
<dbReference type="FunFam" id="3.90.230.10:FF:000002">
    <property type="entry name" value="Xaa-Pro aminopeptidase 3"/>
    <property type="match status" value="1"/>
</dbReference>
<dbReference type="SUPFAM" id="SSF53092">
    <property type="entry name" value="Creatinase/prolidase N-terminal domain"/>
    <property type="match status" value="1"/>
</dbReference>
<evidence type="ECO:0000256" key="10">
    <source>
        <dbReference type="ARBA" id="ARBA00069363"/>
    </source>
</evidence>
<dbReference type="SUPFAM" id="SSF55920">
    <property type="entry name" value="Creatinase/aminopeptidase"/>
    <property type="match status" value="1"/>
</dbReference>
<evidence type="ECO:0000256" key="3">
    <source>
        <dbReference type="ARBA" id="ARBA00008766"/>
    </source>
</evidence>
<reference evidence="15 16" key="1">
    <citation type="journal article" date="2007" name="Environ. Microbiol.">
        <title>Whole-genome analysis of the ammonia-oxidizing bacterium, Nitrosomonas eutropha C91: implications for niche adaptation.</title>
        <authorList>
            <person name="Stein L.Y."/>
            <person name="Arp D.J."/>
            <person name="Berube P.M."/>
            <person name="Chain P.S."/>
            <person name="Hauser L."/>
            <person name="Jetten M.S."/>
            <person name="Klotz M.G."/>
            <person name="Larimer F.W."/>
            <person name="Norton J.M."/>
            <person name="Op den Camp H.J.M."/>
            <person name="Shin M."/>
            <person name="Wei X."/>
        </authorList>
    </citation>
    <scope>NUCLEOTIDE SEQUENCE [LARGE SCALE GENOMIC DNA]</scope>
    <source>
        <strain evidence="16">DSM 101675 / C91 / Nm57</strain>
    </source>
</reference>
<keyword evidence="7 15" id="KW-0378">Hydrolase</keyword>
<dbReference type="InterPro" id="IPR007865">
    <property type="entry name" value="Aminopep_P_N"/>
</dbReference>
<evidence type="ECO:0000259" key="14">
    <source>
        <dbReference type="SMART" id="SM01011"/>
    </source>
</evidence>
<evidence type="ECO:0000256" key="13">
    <source>
        <dbReference type="RuleBase" id="RU000590"/>
    </source>
</evidence>
<dbReference type="Gene3D" id="3.90.230.10">
    <property type="entry name" value="Creatinase/methionine aminopeptidase superfamily"/>
    <property type="match status" value="1"/>
</dbReference>
<dbReference type="Pfam" id="PF05195">
    <property type="entry name" value="AMP_N"/>
    <property type="match status" value="1"/>
</dbReference>
<dbReference type="CDD" id="cd01087">
    <property type="entry name" value="Prolidase"/>
    <property type="match status" value="1"/>
</dbReference>
<organism evidence="15 16">
    <name type="scientific">Nitrosomonas eutropha (strain DSM 101675 / C91 / Nm57)</name>
    <dbReference type="NCBI Taxonomy" id="335283"/>
    <lineage>
        <taxon>Bacteria</taxon>
        <taxon>Pseudomonadati</taxon>
        <taxon>Pseudomonadota</taxon>
        <taxon>Betaproteobacteria</taxon>
        <taxon>Nitrosomonadales</taxon>
        <taxon>Nitrosomonadaceae</taxon>
        <taxon>Nitrosomonas</taxon>
    </lineage>
</organism>
<dbReference type="EC" id="3.4.11.9" evidence="4"/>
<gene>
    <name evidence="15" type="ordered locus">Neut_2095</name>
</gene>
<evidence type="ECO:0000256" key="1">
    <source>
        <dbReference type="ARBA" id="ARBA00001424"/>
    </source>
</evidence>
<dbReference type="PANTHER" id="PTHR43226">
    <property type="entry name" value="XAA-PRO AMINOPEPTIDASE 3"/>
    <property type="match status" value="1"/>
</dbReference>
<dbReference type="HOGENOM" id="CLU_017266_1_0_4"/>
<dbReference type="InterPro" id="IPR000994">
    <property type="entry name" value="Pept_M24"/>
</dbReference>
<evidence type="ECO:0000256" key="8">
    <source>
        <dbReference type="ARBA" id="ARBA00023049"/>
    </source>
</evidence>
<evidence type="ECO:0000313" key="16">
    <source>
        <dbReference type="Proteomes" id="UP000001966"/>
    </source>
</evidence>
<dbReference type="SMART" id="SM01011">
    <property type="entry name" value="AMP_N"/>
    <property type="match status" value="1"/>
</dbReference>
<evidence type="ECO:0000256" key="9">
    <source>
        <dbReference type="ARBA" id="ARBA00023211"/>
    </source>
</evidence>
<dbReference type="STRING" id="335283.Neut_2095"/>
<evidence type="ECO:0000256" key="11">
    <source>
        <dbReference type="ARBA" id="ARBA00075356"/>
    </source>
</evidence>
<dbReference type="GO" id="GO:0030145">
    <property type="term" value="F:manganese ion binding"/>
    <property type="evidence" value="ECO:0007669"/>
    <property type="project" value="InterPro"/>
</dbReference>
<accession>Q0AEB5</accession>
<comment type="cofactor">
    <cofactor evidence="2">
        <name>Mn(2+)</name>
        <dbReference type="ChEBI" id="CHEBI:29035"/>
    </cofactor>
</comment>
<evidence type="ECO:0000313" key="15">
    <source>
        <dbReference type="EMBL" id="ABI60317.1"/>
    </source>
</evidence>
<dbReference type="GO" id="GO:0005829">
    <property type="term" value="C:cytosol"/>
    <property type="evidence" value="ECO:0007669"/>
    <property type="project" value="TreeGrafter"/>
</dbReference>
<evidence type="ECO:0000256" key="2">
    <source>
        <dbReference type="ARBA" id="ARBA00001936"/>
    </source>
</evidence>
<comment type="catalytic activity">
    <reaction evidence="1">
        <text>Release of any N-terminal amino acid, including proline, that is linked to proline, even from a dipeptide or tripeptide.</text>
        <dbReference type="EC" id="3.4.11.9"/>
    </reaction>
</comment>
<comment type="similarity">
    <text evidence="3 13">Belongs to the peptidase M24B family.</text>
</comment>
<dbReference type="PROSITE" id="PS00491">
    <property type="entry name" value="PROLINE_PEPTIDASE"/>
    <property type="match status" value="1"/>
</dbReference>
<dbReference type="KEGG" id="net:Neut_2095"/>
<keyword evidence="5" id="KW-0645">Protease</keyword>
<keyword evidence="6 13" id="KW-0479">Metal-binding</keyword>
<dbReference type="InterPro" id="IPR052433">
    <property type="entry name" value="X-Pro_dipept-like"/>
</dbReference>
<name>Q0AEB5_NITEC</name>
<dbReference type="AlphaFoldDB" id="Q0AEB5"/>
<evidence type="ECO:0000256" key="7">
    <source>
        <dbReference type="ARBA" id="ARBA00022801"/>
    </source>
</evidence>
<keyword evidence="9" id="KW-0464">Manganese</keyword>
<proteinExistence type="inferred from homology"/>
<evidence type="ECO:0000256" key="4">
    <source>
        <dbReference type="ARBA" id="ARBA00012574"/>
    </source>
</evidence>
<keyword evidence="8" id="KW-0482">Metalloprotease</keyword>
<evidence type="ECO:0000256" key="6">
    <source>
        <dbReference type="ARBA" id="ARBA00022723"/>
    </source>
</evidence>
<keyword evidence="15" id="KW-0031">Aminopeptidase</keyword>
<protein>
    <recommendedName>
        <fullName evidence="10">Xaa-Pro aminopeptidase</fullName>
        <ecNumber evidence="4">3.4.11.9</ecNumber>
    </recommendedName>
    <alternativeName>
        <fullName evidence="11">Aminopeptidase P II</fullName>
    </alternativeName>
    <alternativeName>
        <fullName evidence="12">X-Pro aminopeptidase</fullName>
    </alternativeName>
</protein>
<dbReference type="EMBL" id="CP000450">
    <property type="protein sequence ID" value="ABI60317.1"/>
    <property type="molecule type" value="Genomic_DNA"/>
</dbReference>
<dbReference type="InterPro" id="IPR001131">
    <property type="entry name" value="Peptidase_M24B_aminopep-P_CS"/>
</dbReference>